<dbReference type="Pfam" id="PF09991">
    <property type="entry name" value="DUF2232"/>
    <property type="match status" value="1"/>
</dbReference>
<accession>A0A140L023</accession>
<feature type="transmembrane region" description="Helical" evidence="1">
    <location>
        <begin position="221"/>
        <end position="241"/>
    </location>
</feature>
<comment type="caution">
    <text evidence="2">The sequence shown here is derived from an EMBL/GenBank/DDBJ whole genome shotgun (WGS) entry which is preliminary data.</text>
</comment>
<evidence type="ECO:0008006" key="4">
    <source>
        <dbReference type="Google" id="ProtNLM"/>
    </source>
</evidence>
<evidence type="ECO:0000256" key="1">
    <source>
        <dbReference type="SAM" id="Phobius"/>
    </source>
</evidence>
<feature type="transmembrane region" description="Helical" evidence="1">
    <location>
        <begin position="15"/>
        <end position="40"/>
    </location>
</feature>
<feature type="transmembrane region" description="Helical" evidence="1">
    <location>
        <begin position="253"/>
        <end position="276"/>
    </location>
</feature>
<keyword evidence="1" id="KW-0472">Membrane</keyword>
<dbReference type="PANTHER" id="PTHR41324">
    <property type="entry name" value="MEMBRANE PROTEIN-RELATED"/>
    <property type="match status" value="1"/>
</dbReference>
<dbReference type="InterPro" id="IPR018710">
    <property type="entry name" value="DUF2232"/>
</dbReference>
<evidence type="ECO:0000313" key="3">
    <source>
        <dbReference type="Proteomes" id="UP000070456"/>
    </source>
</evidence>
<dbReference type="STRING" id="520762.AN619_28180"/>
<name>A0A140L023_9FIRM</name>
<keyword evidence="1" id="KW-1133">Transmembrane helix</keyword>
<dbReference type="RefSeq" id="WP_068557902.1">
    <property type="nucleotide sequence ID" value="NZ_LOEE01000072.1"/>
</dbReference>
<organism evidence="2 3">
    <name type="scientific">Thermotalea metallivorans</name>
    <dbReference type="NCBI Taxonomy" id="520762"/>
    <lineage>
        <taxon>Bacteria</taxon>
        <taxon>Bacillati</taxon>
        <taxon>Bacillota</taxon>
        <taxon>Clostridia</taxon>
        <taxon>Peptostreptococcales</taxon>
        <taxon>Thermotaleaceae</taxon>
        <taxon>Thermotalea</taxon>
    </lineage>
</organism>
<feature type="transmembrane region" description="Helical" evidence="1">
    <location>
        <begin position="52"/>
        <end position="71"/>
    </location>
</feature>
<dbReference type="PANTHER" id="PTHR41324:SF1">
    <property type="entry name" value="DUF2232 DOMAIN-CONTAINING PROTEIN"/>
    <property type="match status" value="1"/>
</dbReference>
<dbReference type="AlphaFoldDB" id="A0A140L023"/>
<sequence>MRIQNKTRALVEAALIVAITSIFVIIGNYIPFLSMLLIFLPVPFMILGKRHGAYMEILSIVTAGMVIGSLIGPMPMLFLFIQFGIMAIVMGYMMGKEYAVGKVWAGGTVASLISILLIISLISAVHGVNLVEQMMETMKKSIDMTMSFYRGMGVDADKLNEMEKMYDYMLYTARMILPSAVILAAVFSSYINYILTAFILNRIGHKTATFQPFRYFRLPKSIIMGTVIILVLTYVTGYLKIVNYETLMVNVSYLFNMVFFIQGLAVISFLTSAYGLGKPLRIFIYILAVLNPLGRTVAILLGLADAFADFRKLRKSHE</sequence>
<protein>
    <recommendedName>
        <fullName evidence="4">DUF2232 domain-containing protein</fullName>
    </recommendedName>
</protein>
<feature type="transmembrane region" description="Helical" evidence="1">
    <location>
        <begin position="283"/>
        <end position="304"/>
    </location>
</feature>
<proteinExistence type="predicted"/>
<evidence type="ECO:0000313" key="2">
    <source>
        <dbReference type="EMBL" id="KXG73898.1"/>
    </source>
</evidence>
<gene>
    <name evidence="2" type="ORF">AN619_28180</name>
</gene>
<keyword evidence="3" id="KW-1185">Reference proteome</keyword>
<dbReference type="Proteomes" id="UP000070456">
    <property type="component" value="Unassembled WGS sequence"/>
</dbReference>
<feature type="transmembrane region" description="Helical" evidence="1">
    <location>
        <begin position="175"/>
        <end position="200"/>
    </location>
</feature>
<feature type="transmembrane region" description="Helical" evidence="1">
    <location>
        <begin position="107"/>
        <end position="128"/>
    </location>
</feature>
<feature type="transmembrane region" description="Helical" evidence="1">
    <location>
        <begin position="77"/>
        <end position="95"/>
    </location>
</feature>
<dbReference type="EMBL" id="LOEE01000072">
    <property type="protein sequence ID" value="KXG73898.1"/>
    <property type="molecule type" value="Genomic_DNA"/>
</dbReference>
<keyword evidence="1" id="KW-0812">Transmembrane</keyword>
<reference evidence="2 3" key="1">
    <citation type="submission" date="2015-12" db="EMBL/GenBank/DDBJ databases">
        <title>Draft genome sequence of the thermoanaerobe Thermotalea metallivorans, an isolate from the runoff channel of the Great Artesian Basin, Australia.</title>
        <authorList>
            <person name="Patel B.K."/>
        </authorList>
    </citation>
    <scope>NUCLEOTIDE SEQUENCE [LARGE SCALE GENOMIC DNA]</scope>
    <source>
        <strain evidence="2 3">B2-1</strain>
    </source>
</reference>